<reference evidence="4" key="2">
    <citation type="submission" date="2025-09" db="UniProtKB">
        <authorList>
            <consortium name="Ensembl"/>
        </authorList>
    </citation>
    <scope>IDENTIFICATION</scope>
</reference>
<dbReference type="GO" id="GO:0044528">
    <property type="term" value="P:regulation of mitochondrial mRNA stability"/>
    <property type="evidence" value="ECO:0007669"/>
    <property type="project" value="InterPro"/>
</dbReference>
<dbReference type="PANTHER" id="PTHR21228">
    <property type="entry name" value="FAST LEU-RICH DOMAIN-CONTAINING"/>
    <property type="match status" value="1"/>
</dbReference>
<feature type="compositionally biased region" description="Basic and acidic residues" evidence="1">
    <location>
        <begin position="144"/>
        <end position="165"/>
    </location>
</feature>
<feature type="domain" description="FAST kinase-like protein subdomain 2" evidence="3">
    <location>
        <begin position="557"/>
        <end position="648"/>
    </location>
</feature>
<feature type="compositionally biased region" description="Polar residues" evidence="1">
    <location>
        <begin position="80"/>
        <end position="113"/>
    </location>
</feature>
<dbReference type="AlphaFoldDB" id="A0A8C8BJY1"/>
<feature type="region of interest" description="Disordered" evidence="1">
    <location>
        <begin position="676"/>
        <end position="716"/>
    </location>
</feature>
<sequence>MATVLIYRRFPRLSRVTPFSTTTKYKAESGNSKSEQKKEENPETTNTRAESVATIQLLNPLDYRVLYNPSAYAKSRDASQQRAARSSGQALGDTFTSPGTTQLQHTFSTASSQALPPLSNAPPKPKSKPLPKQTTSARLSVAQTKEEAEKEKIEMHDSKEDPRMFQKGRPEYRSLSYDRFEPIETLPLEEGDSILRSVAICKGSQSPETIADYFRKLSRLPVEHHTALVSKPRFNTLCLCAVRNLGSFSTSDLIDILKACVRLVLPPTHPLLNACENEFCRRVWDMNLEQVLLVADCWRCLERSVPSYLSILFSYANMNWKDFTLPRFVQLVYIIGEGRRSPADLTQKIESMILKYLDSFTLEEVGAVCLGLFKSLSGISDHVMRRIADRVSLQIEDMSTYALVNVLKILRYTRMDHLPLLKELGKVIPARIPATNIQGIMHITLTCSSLHYFDEGIMAAVATSLPSRVTYCRSKDAAKFLWSFGCLDYEPPNEEEFYSSLIEQMYRKFHEFGKFPEHLLTGLLGLAFVKRFPEDLIDYALRDEFVRKTRDSKYELRKDLFTLSKSVEIECPSYQGSLLPPQLSQEITEMVLNFAEQEIYVRHEIVEATSLLEGMLGGPEYVKNHMILPHTRSSDVEVHLAMDGHPIPFNFKDPVADKKLKDIGVSLTDDLLTQLIKGRSNSHSPVEVENEARPRSQERGDKAPTPHVGDHAALSAESDAQKVSFLQLPRW</sequence>
<dbReference type="GO" id="GO:0005759">
    <property type="term" value="C:mitochondrial matrix"/>
    <property type="evidence" value="ECO:0007669"/>
    <property type="project" value="TreeGrafter"/>
</dbReference>
<name>A0A8C8BJY1_9STRI</name>
<evidence type="ECO:0000259" key="2">
    <source>
        <dbReference type="Pfam" id="PF06743"/>
    </source>
</evidence>
<evidence type="ECO:0000256" key="1">
    <source>
        <dbReference type="SAM" id="MobiDB-lite"/>
    </source>
</evidence>
<organism evidence="4 5">
    <name type="scientific">Otus sunia</name>
    <name type="common">Oriental scops-owl</name>
    <dbReference type="NCBI Taxonomy" id="257818"/>
    <lineage>
        <taxon>Eukaryota</taxon>
        <taxon>Metazoa</taxon>
        <taxon>Chordata</taxon>
        <taxon>Craniata</taxon>
        <taxon>Vertebrata</taxon>
        <taxon>Euteleostomi</taxon>
        <taxon>Archelosauria</taxon>
        <taxon>Archosauria</taxon>
        <taxon>Dinosauria</taxon>
        <taxon>Saurischia</taxon>
        <taxon>Theropoda</taxon>
        <taxon>Coelurosauria</taxon>
        <taxon>Aves</taxon>
        <taxon>Neognathae</taxon>
        <taxon>Neoaves</taxon>
        <taxon>Telluraves</taxon>
        <taxon>Strigiformes</taxon>
        <taxon>Strigidae</taxon>
        <taxon>Otus</taxon>
    </lineage>
</organism>
<dbReference type="InterPro" id="IPR050870">
    <property type="entry name" value="FAST_kinase"/>
</dbReference>
<evidence type="ECO:0000259" key="3">
    <source>
        <dbReference type="Pfam" id="PF08368"/>
    </source>
</evidence>
<reference evidence="4" key="1">
    <citation type="submission" date="2025-08" db="UniProtKB">
        <authorList>
            <consortium name="Ensembl"/>
        </authorList>
    </citation>
    <scope>IDENTIFICATION</scope>
</reference>
<dbReference type="GO" id="GO:0035770">
    <property type="term" value="C:ribonucleoprotein granule"/>
    <property type="evidence" value="ECO:0007669"/>
    <property type="project" value="TreeGrafter"/>
</dbReference>
<evidence type="ECO:0000313" key="4">
    <source>
        <dbReference type="Ensembl" id="ENSOSUP00000021611.1"/>
    </source>
</evidence>
<dbReference type="CDD" id="cd23739">
    <property type="entry name" value="TBRG4-like_N"/>
    <property type="match status" value="1"/>
</dbReference>
<accession>A0A8C8BJY1</accession>
<feature type="compositionally biased region" description="Polar residues" evidence="1">
    <location>
        <begin position="21"/>
        <end position="33"/>
    </location>
</feature>
<dbReference type="Ensembl" id="ENSOSUT00000022277.1">
    <property type="protein sequence ID" value="ENSOSUP00000021611.1"/>
    <property type="gene ID" value="ENSOSUG00000014967.1"/>
</dbReference>
<dbReference type="Pfam" id="PF08368">
    <property type="entry name" value="FAST_2"/>
    <property type="match status" value="1"/>
</dbReference>
<feature type="region of interest" description="Disordered" evidence="1">
    <location>
        <begin position="74"/>
        <end position="165"/>
    </location>
</feature>
<dbReference type="Pfam" id="PF06743">
    <property type="entry name" value="FAST_1"/>
    <property type="match status" value="1"/>
</dbReference>
<feature type="compositionally biased region" description="Basic and acidic residues" evidence="1">
    <location>
        <begin position="690"/>
        <end position="710"/>
    </location>
</feature>
<protein>
    <submittedName>
        <fullName evidence="4">FAST kinase domains 5</fullName>
    </submittedName>
</protein>
<feature type="compositionally biased region" description="Polar residues" evidence="1">
    <location>
        <begin position="133"/>
        <end position="143"/>
    </location>
</feature>
<dbReference type="GO" id="GO:0003723">
    <property type="term" value="F:RNA binding"/>
    <property type="evidence" value="ECO:0007669"/>
    <property type="project" value="TreeGrafter"/>
</dbReference>
<dbReference type="InterPro" id="IPR013579">
    <property type="entry name" value="FAST_2"/>
</dbReference>
<dbReference type="GO" id="GO:0000963">
    <property type="term" value="P:mitochondrial RNA processing"/>
    <property type="evidence" value="ECO:0007669"/>
    <property type="project" value="TreeGrafter"/>
</dbReference>
<feature type="domain" description="FAST kinase leucine-rich" evidence="2">
    <location>
        <begin position="478"/>
        <end position="548"/>
    </location>
</feature>
<keyword evidence="5" id="KW-1185">Reference proteome</keyword>
<dbReference type="PANTHER" id="PTHR21228:SF70">
    <property type="entry name" value="FAST KINASE DOMAIN-CONTAINING PROTEIN 5, MITOCHONDRIAL"/>
    <property type="match status" value="1"/>
</dbReference>
<proteinExistence type="predicted"/>
<dbReference type="InterPro" id="IPR010622">
    <property type="entry name" value="FAST_Leu-rich"/>
</dbReference>
<feature type="region of interest" description="Disordered" evidence="1">
    <location>
        <begin position="21"/>
        <end position="51"/>
    </location>
</feature>
<evidence type="ECO:0000313" key="5">
    <source>
        <dbReference type="Proteomes" id="UP000694552"/>
    </source>
</evidence>
<dbReference type="Proteomes" id="UP000694552">
    <property type="component" value="Unplaced"/>
</dbReference>